<feature type="transmembrane region" description="Helical" evidence="8">
    <location>
        <begin position="337"/>
        <end position="356"/>
    </location>
</feature>
<dbReference type="Proteomes" id="UP001166947">
    <property type="component" value="Unassembled WGS sequence"/>
</dbReference>
<feature type="transmembrane region" description="Helical" evidence="8">
    <location>
        <begin position="22"/>
        <end position="45"/>
    </location>
</feature>
<organism evidence="9 10">
    <name type="scientific">Neisseria montereyensis</name>
    <dbReference type="NCBI Taxonomy" id="2973938"/>
    <lineage>
        <taxon>Bacteria</taxon>
        <taxon>Pseudomonadati</taxon>
        <taxon>Pseudomonadota</taxon>
        <taxon>Betaproteobacteria</taxon>
        <taxon>Neisseriales</taxon>
        <taxon>Neisseriaceae</taxon>
        <taxon>Neisseria</taxon>
    </lineage>
</organism>
<keyword evidence="10" id="KW-1185">Reference proteome</keyword>
<comment type="subcellular location">
    <subcellularLocation>
        <location evidence="1">Cell membrane</location>
        <topology evidence="1">Multi-pass membrane protein</topology>
    </subcellularLocation>
</comment>
<accession>A0ABT2FCU1</accession>
<evidence type="ECO:0000256" key="5">
    <source>
        <dbReference type="ARBA" id="ARBA00022692"/>
    </source>
</evidence>
<evidence type="ECO:0000256" key="1">
    <source>
        <dbReference type="ARBA" id="ARBA00004651"/>
    </source>
</evidence>
<proteinExistence type="inferred from homology"/>
<feature type="transmembrane region" description="Helical" evidence="8">
    <location>
        <begin position="265"/>
        <end position="298"/>
    </location>
</feature>
<comment type="caution">
    <text evidence="9">The sequence shown here is derived from an EMBL/GenBank/DDBJ whole genome shotgun (WGS) entry which is preliminary data.</text>
</comment>
<feature type="transmembrane region" description="Helical" evidence="8">
    <location>
        <begin position="310"/>
        <end position="331"/>
    </location>
</feature>
<feature type="transmembrane region" description="Helical" evidence="8">
    <location>
        <begin position="128"/>
        <end position="145"/>
    </location>
</feature>
<evidence type="ECO:0000256" key="4">
    <source>
        <dbReference type="ARBA" id="ARBA00022475"/>
    </source>
</evidence>
<comment type="similarity">
    <text evidence="2">Belongs to the binding-protein-dependent transport system permease family. FecCD subfamily.</text>
</comment>
<dbReference type="InterPro" id="IPR037294">
    <property type="entry name" value="ABC_BtuC-like"/>
</dbReference>
<dbReference type="InterPro" id="IPR000522">
    <property type="entry name" value="ABC_transptr_permease_BtuC"/>
</dbReference>
<sequence>MTDSKTYTFKTFLSSLFVLSPWVLNSISFIILIALILLSLSVGVADFSWQGFWRELFGLATHAGQLLHQHEAGAQVADIALTDTQLLWISRLPRTIAIILTGAALSVAGIILQVVLKNRFVEPSMIGATQSSALGLLLISLYFPSSSLMAKMVVAVICAIIGMICFMRLIRPLPPSDYLLLPLVGIVFSGIIESISTFIAYQTESLQMLSVWHLGDFSTILLGRYELLYITAVLTVIAYFLADQLTIVGLGDAITVNLGINRNLMVGFVIAMVAMISSVVVVTVGAIPFVGLIIPNIISQMMGDRLRRALPAVALMGAGFVLLCDLIGRVINYPFEVPVATVFGVAGAAIFLWLLLRKPNQS</sequence>
<evidence type="ECO:0000313" key="10">
    <source>
        <dbReference type="Proteomes" id="UP001166947"/>
    </source>
</evidence>
<feature type="transmembrane region" description="Helical" evidence="8">
    <location>
        <begin position="179"/>
        <end position="201"/>
    </location>
</feature>
<evidence type="ECO:0000256" key="2">
    <source>
        <dbReference type="ARBA" id="ARBA00007935"/>
    </source>
</evidence>
<feature type="transmembrane region" description="Helical" evidence="8">
    <location>
        <begin position="96"/>
        <end position="116"/>
    </location>
</feature>
<dbReference type="Pfam" id="PF01032">
    <property type="entry name" value="FecCD"/>
    <property type="match status" value="1"/>
</dbReference>
<feature type="transmembrane region" description="Helical" evidence="8">
    <location>
        <begin position="222"/>
        <end position="242"/>
    </location>
</feature>
<evidence type="ECO:0000256" key="6">
    <source>
        <dbReference type="ARBA" id="ARBA00022989"/>
    </source>
</evidence>
<evidence type="ECO:0000256" key="7">
    <source>
        <dbReference type="ARBA" id="ARBA00023136"/>
    </source>
</evidence>
<dbReference type="PANTHER" id="PTHR30472">
    <property type="entry name" value="FERRIC ENTEROBACTIN TRANSPORT SYSTEM PERMEASE PROTEIN"/>
    <property type="match status" value="1"/>
</dbReference>
<reference evidence="9" key="2">
    <citation type="journal article" date="2023" name="Curr. Microbiol.">
        <title>Neisseria montereyensis sp. nov., Isolated from Oropharynx of California Sea Lion (Zalophus californianus): Genomic, Phylogenetic, and Phenotypic Study.</title>
        <authorList>
            <person name="Volokhov D.V."/>
            <person name="Zagorodnyaya T.A."/>
            <person name="Furtak V.A."/>
            <person name="Nattanmai G."/>
            <person name="Randall L."/>
            <person name="Jose S."/>
            <person name="Gao Y."/>
            <person name="Gulland F.M."/>
            <person name="Eisenberg T."/>
            <person name="Delmonte P."/>
            <person name="Blom J."/>
            <person name="Mitchell K.K."/>
        </authorList>
    </citation>
    <scope>NUCLEOTIDE SEQUENCE</scope>
    <source>
        <strain evidence="9">CSL10203-ORH2</strain>
    </source>
</reference>
<keyword evidence="3" id="KW-0813">Transport</keyword>
<name>A0ABT2FCU1_9NEIS</name>
<dbReference type="EMBL" id="JANUXW010000002">
    <property type="protein sequence ID" value="MCS4533370.1"/>
    <property type="molecule type" value="Genomic_DNA"/>
</dbReference>
<dbReference type="Gene3D" id="1.10.3470.10">
    <property type="entry name" value="ABC transporter involved in vitamin B12 uptake, BtuC"/>
    <property type="match status" value="1"/>
</dbReference>
<reference evidence="9" key="1">
    <citation type="submission" date="2022-08" db="EMBL/GenBank/DDBJ databases">
        <authorList>
            <person name="Volokhov D.V."/>
            <person name="Furtak V.A."/>
            <person name="Zagorodnyaya T.A."/>
        </authorList>
    </citation>
    <scope>NUCLEOTIDE SEQUENCE</scope>
    <source>
        <strain evidence="9">CSL10203-ORH2</strain>
    </source>
</reference>
<keyword evidence="7 8" id="KW-0472">Membrane</keyword>
<keyword evidence="5 8" id="KW-0812">Transmembrane</keyword>
<keyword evidence="6 8" id="KW-1133">Transmembrane helix</keyword>
<evidence type="ECO:0000256" key="3">
    <source>
        <dbReference type="ARBA" id="ARBA00022448"/>
    </source>
</evidence>
<dbReference type="PANTHER" id="PTHR30472:SF27">
    <property type="entry name" value="PETROBACTIN IMPORT SYSTEM PERMEASE PROTEIN YCLN"/>
    <property type="match status" value="1"/>
</dbReference>
<dbReference type="SUPFAM" id="SSF81345">
    <property type="entry name" value="ABC transporter involved in vitamin B12 uptake, BtuC"/>
    <property type="match status" value="1"/>
</dbReference>
<dbReference type="RefSeq" id="WP_259291172.1">
    <property type="nucleotide sequence ID" value="NZ_JANUXW010000002.1"/>
</dbReference>
<gene>
    <name evidence="9" type="ORF">NXS09_03530</name>
</gene>
<feature type="transmembrane region" description="Helical" evidence="8">
    <location>
        <begin position="152"/>
        <end position="173"/>
    </location>
</feature>
<keyword evidence="4" id="KW-1003">Cell membrane</keyword>
<protein>
    <submittedName>
        <fullName evidence="9">Iron chelate uptake ABC transporter family permease subunit</fullName>
    </submittedName>
</protein>
<evidence type="ECO:0000313" key="9">
    <source>
        <dbReference type="EMBL" id="MCS4533370.1"/>
    </source>
</evidence>
<dbReference type="CDD" id="cd06550">
    <property type="entry name" value="TM_ABC_iron-siderophores_like"/>
    <property type="match status" value="1"/>
</dbReference>
<evidence type="ECO:0000256" key="8">
    <source>
        <dbReference type="SAM" id="Phobius"/>
    </source>
</evidence>